<feature type="domain" description="RNA polymerase sigma factor 70 region 4 type 2" evidence="6">
    <location>
        <begin position="103"/>
        <end position="150"/>
    </location>
</feature>
<keyword evidence="4" id="KW-0238">DNA-binding</keyword>
<evidence type="ECO:0000256" key="2">
    <source>
        <dbReference type="ARBA" id="ARBA00023015"/>
    </source>
</evidence>
<evidence type="ECO:0000256" key="5">
    <source>
        <dbReference type="ARBA" id="ARBA00023163"/>
    </source>
</evidence>
<proteinExistence type="inferred from homology"/>
<dbReference type="Pfam" id="PF08281">
    <property type="entry name" value="Sigma70_r4_2"/>
    <property type="match status" value="1"/>
</dbReference>
<dbReference type="InterPro" id="IPR013325">
    <property type="entry name" value="RNA_pol_sigma_r2"/>
</dbReference>
<dbReference type="GO" id="GO:0016987">
    <property type="term" value="F:sigma factor activity"/>
    <property type="evidence" value="ECO:0007669"/>
    <property type="project" value="UniProtKB-KW"/>
</dbReference>
<protein>
    <submittedName>
        <fullName evidence="7">Unannotated protein</fullName>
    </submittedName>
</protein>
<organism evidence="7">
    <name type="scientific">freshwater metagenome</name>
    <dbReference type="NCBI Taxonomy" id="449393"/>
    <lineage>
        <taxon>unclassified sequences</taxon>
        <taxon>metagenomes</taxon>
        <taxon>ecological metagenomes</taxon>
    </lineage>
</organism>
<evidence type="ECO:0000256" key="3">
    <source>
        <dbReference type="ARBA" id="ARBA00023082"/>
    </source>
</evidence>
<dbReference type="AlphaFoldDB" id="A0A6J6G4N3"/>
<name>A0A6J6G4N3_9ZZZZ</name>
<sequence>MEVGRRSPEREVFEAFVADVKPRLLQALVATYGPTDGREACVDALSWAWEHWERLNAVEHPVAYLYRVGQSATRRFVPRPLPVRLAEIISIEFPEIEPQLMPALSRLSEQQRTVVVLVHGYDWRQAEVARLLDVSASTVRDYLERGIERLRRDMEVRDVHGRP</sequence>
<reference evidence="7" key="1">
    <citation type="submission" date="2020-05" db="EMBL/GenBank/DDBJ databases">
        <authorList>
            <person name="Chiriac C."/>
            <person name="Salcher M."/>
            <person name="Ghai R."/>
            <person name="Kavagutti S V."/>
        </authorList>
    </citation>
    <scope>NUCLEOTIDE SEQUENCE</scope>
</reference>
<keyword evidence="5" id="KW-0804">Transcription</keyword>
<dbReference type="CDD" id="cd06171">
    <property type="entry name" value="Sigma70_r4"/>
    <property type="match status" value="1"/>
</dbReference>
<evidence type="ECO:0000256" key="4">
    <source>
        <dbReference type="ARBA" id="ARBA00023125"/>
    </source>
</evidence>
<gene>
    <name evidence="7" type="ORF">UFOPK1493_04024</name>
</gene>
<dbReference type="InterPro" id="IPR036388">
    <property type="entry name" value="WH-like_DNA-bd_sf"/>
</dbReference>
<dbReference type="SUPFAM" id="SSF88659">
    <property type="entry name" value="Sigma3 and sigma4 domains of RNA polymerase sigma factors"/>
    <property type="match status" value="1"/>
</dbReference>
<dbReference type="EMBL" id="CAEZSR010000274">
    <property type="protein sequence ID" value="CAB4596302.1"/>
    <property type="molecule type" value="Genomic_DNA"/>
</dbReference>
<comment type="similarity">
    <text evidence="1">Belongs to the sigma-70 factor family. ECF subfamily.</text>
</comment>
<evidence type="ECO:0000313" key="7">
    <source>
        <dbReference type="EMBL" id="CAB4596302.1"/>
    </source>
</evidence>
<dbReference type="SUPFAM" id="SSF88946">
    <property type="entry name" value="Sigma2 domain of RNA polymerase sigma factors"/>
    <property type="match status" value="1"/>
</dbReference>
<dbReference type="GO" id="GO:0003677">
    <property type="term" value="F:DNA binding"/>
    <property type="evidence" value="ECO:0007669"/>
    <property type="project" value="UniProtKB-KW"/>
</dbReference>
<dbReference type="GO" id="GO:0006352">
    <property type="term" value="P:DNA-templated transcription initiation"/>
    <property type="evidence" value="ECO:0007669"/>
    <property type="project" value="InterPro"/>
</dbReference>
<dbReference type="InterPro" id="IPR013324">
    <property type="entry name" value="RNA_pol_sigma_r3/r4-like"/>
</dbReference>
<keyword evidence="2" id="KW-0805">Transcription regulation</keyword>
<dbReference type="InterPro" id="IPR013249">
    <property type="entry name" value="RNA_pol_sigma70_r4_t2"/>
</dbReference>
<dbReference type="PANTHER" id="PTHR43133:SF8">
    <property type="entry name" value="RNA POLYMERASE SIGMA FACTOR HI_1459-RELATED"/>
    <property type="match status" value="1"/>
</dbReference>
<keyword evidence="3" id="KW-0731">Sigma factor</keyword>
<accession>A0A6J6G4N3</accession>
<dbReference type="PANTHER" id="PTHR43133">
    <property type="entry name" value="RNA POLYMERASE ECF-TYPE SIGMA FACTO"/>
    <property type="match status" value="1"/>
</dbReference>
<dbReference type="Gene3D" id="1.10.10.10">
    <property type="entry name" value="Winged helix-like DNA-binding domain superfamily/Winged helix DNA-binding domain"/>
    <property type="match status" value="1"/>
</dbReference>
<evidence type="ECO:0000259" key="6">
    <source>
        <dbReference type="Pfam" id="PF08281"/>
    </source>
</evidence>
<dbReference type="InterPro" id="IPR039425">
    <property type="entry name" value="RNA_pol_sigma-70-like"/>
</dbReference>
<evidence type="ECO:0000256" key="1">
    <source>
        <dbReference type="ARBA" id="ARBA00010641"/>
    </source>
</evidence>